<protein>
    <submittedName>
        <fullName evidence="3">Uncharacterized protein</fullName>
    </submittedName>
</protein>
<evidence type="ECO:0000313" key="3">
    <source>
        <dbReference type="EMBL" id="PWJ11903.1"/>
    </source>
</evidence>
<feature type="compositionally biased region" description="Low complexity" evidence="1">
    <location>
        <begin position="117"/>
        <end position="131"/>
    </location>
</feature>
<feature type="region of interest" description="Disordered" evidence="1">
    <location>
        <begin position="110"/>
        <end position="131"/>
    </location>
</feature>
<feature type="transmembrane region" description="Helical" evidence="2">
    <location>
        <begin position="84"/>
        <end position="103"/>
    </location>
</feature>
<dbReference type="AlphaFoldDB" id="A0A315XYH2"/>
<reference evidence="3 4" key="1">
    <citation type="submission" date="2018-05" db="EMBL/GenBank/DDBJ databases">
        <title>The Hungate 1000. A catalogue of reference genomes from the rumen microbiome.</title>
        <authorList>
            <person name="Kelly W."/>
        </authorList>
    </citation>
    <scope>NUCLEOTIDE SEQUENCE [LARGE SCALE GENOMIC DNA]</scope>
    <source>
        <strain evidence="3 4">SAb67</strain>
    </source>
</reference>
<evidence type="ECO:0000313" key="4">
    <source>
        <dbReference type="Proteomes" id="UP000245720"/>
    </source>
</evidence>
<keyword evidence="2" id="KW-0472">Membrane</keyword>
<organism evidence="3 4">
    <name type="scientific">Ruminococcus flavefaciens</name>
    <dbReference type="NCBI Taxonomy" id="1265"/>
    <lineage>
        <taxon>Bacteria</taxon>
        <taxon>Bacillati</taxon>
        <taxon>Bacillota</taxon>
        <taxon>Clostridia</taxon>
        <taxon>Eubacteriales</taxon>
        <taxon>Oscillospiraceae</taxon>
        <taxon>Ruminococcus</taxon>
    </lineage>
</organism>
<dbReference type="OrthoDB" id="1818318at2"/>
<sequence length="428" mass="49755">MKDIDLRILENAEDDIVEELVPFSPNEDQVMKRVLAMSEKKYKDLIRHQDKEKEQDNRKGTIKSSETVVEGVEVYHRPAWYKPLCAAAAFILIAGGLGTGFAFSRKARLSGVSQPDPTTTAETTELTTEAPAKPEDILPKEEEMKGVFEELFPVFSEFSGLCTEDYFSRDWESINFDLRSNDGELYETPFYKVEDERFSTYDEMVEYYSRYFFEPVELLPYAGDVSDHQAGDVLDDCNFLEYNGALYVRGTLKRAETQEEWNHDILSDRAFFVKPDSFMWERVVKNEENDVTFAYALTMEFKKSDDGVWKILSYNIMGTQYEEGKDYTASEYPLLEGGPSFRADDDIDFDSVMASVQTYLEGYNENFYAYNAHWDMMTELPDSYYHVTDDFRNNNRWIRFVLEPYSDDDTDTRVLYVDGYGVVFGEEY</sequence>
<proteinExistence type="predicted"/>
<dbReference type="Proteomes" id="UP000245720">
    <property type="component" value="Unassembled WGS sequence"/>
</dbReference>
<name>A0A315XYH2_RUMFL</name>
<comment type="caution">
    <text evidence="3">The sequence shown here is derived from an EMBL/GenBank/DDBJ whole genome shotgun (WGS) entry which is preliminary data.</text>
</comment>
<evidence type="ECO:0000256" key="1">
    <source>
        <dbReference type="SAM" id="MobiDB-lite"/>
    </source>
</evidence>
<evidence type="ECO:0000256" key="2">
    <source>
        <dbReference type="SAM" id="Phobius"/>
    </source>
</evidence>
<accession>A0A315XYH2</accession>
<gene>
    <name evidence="3" type="ORF">IE37_02168</name>
</gene>
<dbReference type="RefSeq" id="WP_109726922.1">
    <property type="nucleotide sequence ID" value="NZ_QGDI01000008.1"/>
</dbReference>
<dbReference type="EMBL" id="QGDI01000008">
    <property type="protein sequence ID" value="PWJ11903.1"/>
    <property type="molecule type" value="Genomic_DNA"/>
</dbReference>
<keyword evidence="2" id="KW-0812">Transmembrane</keyword>
<keyword evidence="2" id="KW-1133">Transmembrane helix</keyword>